<sequence length="78" mass="9574">MLRWMFKRTQKPPKPICFHEWFLVDMRIVDSYIFNDSPEVRYEIVCKSCETRKSLDKYEYHKFCEVFDVKGGREDATR</sequence>
<dbReference type="EMBL" id="JAUSTI010000001">
    <property type="protein sequence ID" value="MDQ0168706.1"/>
    <property type="molecule type" value="Genomic_DNA"/>
</dbReference>
<name>A0ABT9W639_9BACL</name>
<dbReference type="Proteomes" id="UP001233836">
    <property type="component" value="Unassembled WGS sequence"/>
</dbReference>
<comment type="caution">
    <text evidence="1">The sequence shown here is derived from an EMBL/GenBank/DDBJ whole genome shotgun (WGS) entry which is preliminary data.</text>
</comment>
<evidence type="ECO:0000313" key="1">
    <source>
        <dbReference type="EMBL" id="MDQ0168706.1"/>
    </source>
</evidence>
<evidence type="ECO:0000313" key="2">
    <source>
        <dbReference type="Proteomes" id="UP001233836"/>
    </source>
</evidence>
<reference evidence="1 2" key="1">
    <citation type="submission" date="2023-07" db="EMBL/GenBank/DDBJ databases">
        <title>Sorghum-associated microbial communities from plants grown in Nebraska, USA.</title>
        <authorList>
            <person name="Schachtman D."/>
        </authorList>
    </citation>
    <scope>NUCLEOTIDE SEQUENCE [LARGE SCALE GENOMIC DNA]</scope>
    <source>
        <strain evidence="1 2">DS1314</strain>
    </source>
</reference>
<protein>
    <submittedName>
        <fullName evidence="1">Uncharacterized protein</fullName>
    </submittedName>
</protein>
<keyword evidence="2" id="KW-1185">Reference proteome</keyword>
<accession>A0ABT9W639</accession>
<gene>
    <name evidence="1" type="ORF">J2T19_000143</name>
</gene>
<proteinExistence type="predicted"/>
<organism evidence="1 2">
    <name type="scientific">Paenibacillus tundrae</name>
    <dbReference type="NCBI Taxonomy" id="528187"/>
    <lineage>
        <taxon>Bacteria</taxon>
        <taxon>Bacillati</taxon>
        <taxon>Bacillota</taxon>
        <taxon>Bacilli</taxon>
        <taxon>Bacillales</taxon>
        <taxon>Paenibacillaceae</taxon>
        <taxon>Paenibacillus</taxon>
    </lineage>
</organism>